<feature type="region of interest" description="Disordered" evidence="1">
    <location>
        <begin position="50"/>
        <end position="74"/>
    </location>
</feature>
<reference evidence="3 4" key="1">
    <citation type="submission" date="2023-08" db="EMBL/GenBank/DDBJ databases">
        <title>Black Yeasts Isolated from many extreme environments.</title>
        <authorList>
            <person name="Coleine C."/>
            <person name="Stajich J.E."/>
            <person name="Selbmann L."/>
        </authorList>
    </citation>
    <scope>NUCLEOTIDE SEQUENCE [LARGE SCALE GENOMIC DNA]</scope>
    <source>
        <strain evidence="3 4">CCFEE 5792</strain>
    </source>
</reference>
<dbReference type="PANTHER" id="PTHR37540:SF5">
    <property type="entry name" value="TRANSCRIPTION FACTOR DOMAIN-CONTAINING PROTEIN"/>
    <property type="match status" value="1"/>
</dbReference>
<dbReference type="PANTHER" id="PTHR37540">
    <property type="entry name" value="TRANSCRIPTION FACTOR (ACR-2), PUTATIVE-RELATED-RELATED"/>
    <property type="match status" value="1"/>
</dbReference>
<protein>
    <recommendedName>
        <fullName evidence="5">Transcription factor domain-containing protein</fullName>
    </recommendedName>
</protein>
<accession>A0AAV9NQI5</accession>
<evidence type="ECO:0008006" key="5">
    <source>
        <dbReference type="Google" id="ProtNLM"/>
    </source>
</evidence>
<organism evidence="3 4">
    <name type="scientific">Exophiala bonariae</name>
    <dbReference type="NCBI Taxonomy" id="1690606"/>
    <lineage>
        <taxon>Eukaryota</taxon>
        <taxon>Fungi</taxon>
        <taxon>Dikarya</taxon>
        <taxon>Ascomycota</taxon>
        <taxon>Pezizomycotina</taxon>
        <taxon>Eurotiomycetes</taxon>
        <taxon>Chaetothyriomycetidae</taxon>
        <taxon>Chaetothyriales</taxon>
        <taxon>Herpotrichiellaceae</taxon>
        <taxon>Exophiala</taxon>
    </lineage>
</organism>
<keyword evidence="2" id="KW-1133">Transmembrane helix</keyword>
<evidence type="ECO:0000313" key="3">
    <source>
        <dbReference type="EMBL" id="KAK5064452.1"/>
    </source>
</evidence>
<dbReference type="GeneID" id="89968507"/>
<proteinExistence type="predicted"/>
<keyword evidence="2" id="KW-0472">Membrane</keyword>
<dbReference type="RefSeq" id="XP_064711776.1">
    <property type="nucleotide sequence ID" value="XM_064843916.1"/>
</dbReference>
<feature type="compositionally biased region" description="Basic and acidic residues" evidence="1">
    <location>
        <begin position="60"/>
        <end position="74"/>
    </location>
</feature>
<feature type="transmembrane region" description="Helical" evidence="2">
    <location>
        <begin position="203"/>
        <end position="224"/>
    </location>
</feature>
<evidence type="ECO:0000256" key="2">
    <source>
        <dbReference type="SAM" id="Phobius"/>
    </source>
</evidence>
<dbReference type="AlphaFoldDB" id="A0AAV9NQI5"/>
<keyword evidence="4" id="KW-1185">Reference proteome</keyword>
<sequence>MHQAIFINYRNGVYQNNPEQQRRIVSHASKQKRTGKKTSLTNPHHIVIRNASLNQTNDVRPSDGKLNDQDDRTLHDNDAPLMGQLVASPTSDNSLSGLDPFGALPIRTTTAGVHEILQYLLHSYSATLLPFRRVQGSLQASTGSYLSAALANPEFFNAIVSMTSSAYEAQTSMTYAKEPSARVLYFRGQALKLLWKKLASGSAAIEVGTVMAIILLMAMDIAYFEAGPVLMHRLALRQIMKNPPGPESQLEHSWRLHNPKMQSTLRDYLSDKKPSWSLEAGETLLTPYPLDRLKPLTYMYPSAYAELKIYEKLPSGFQALASQGDLSVEVLRIVHRIAKVVEILEKTRMNRSSADEMEFAETYKPEHEFHECIDCIRRIPSLQPNYANPDTSADATIEHVICLALLTFVESIFGCVTYGPLFGSVQAHLRKTLQTCEISDHHEECITWAQMVAVWAQTRILGSTTGVSFGTILTGYTLSQGWSEIQDILETFLLTEEMAIACEQAWGKMNHD</sequence>
<evidence type="ECO:0000313" key="4">
    <source>
        <dbReference type="Proteomes" id="UP001358417"/>
    </source>
</evidence>
<comment type="caution">
    <text evidence="3">The sequence shown here is derived from an EMBL/GenBank/DDBJ whole genome shotgun (WGS) entry which is preliminary data.</text>
</comment>
<dbReference type="Proteomes" id="UP001358417">
    <property type="component" value="Unassembled WGS sequence"/>
</dbReference>
<evidence type="ECO:0000256" key="1">
    <source>
        <dbReference type="SAM" id="MobiDB-lite"/>
    </source>
</evidence>
<dbReference type="EMBL" id="JAVRRD010000001">
    <property type="protein sequence ID" value="KAK5064452.1"/>
    <property type="molecule type" value="Genomic_DNA"/>
</dbReference>
<keyword evidence="2" id="KW-0812">Transmembrane</keyword>
<gene>
    <name evidence="3" type="ORF">LTR84_000285</name>
</gene>
<name>A0AAV9NQI5_9EURO</name>